<dbReference type="KEGG" id="mlr:MELLADRAFT_93682"/>
<dbReference type="AlphaFoldDB" id="F4RA33"/>
<dbReference type="eggNOG" id="ENOG502S4R6">
    <property type="taxonomic scope" value="Eukaryota"/>
</dbReference>
<keyword evidence="2" id="KW-1185">Reference proteome</keyword>
<evidence type="ECO:0000313" key="2">
    <source>
        <dbReference type="Proteomes" id="UP000001072"/>
    </source>
</evidence>
<dbReference type="InParanoid" id="F4RA33"/>
<evidence type="ECO:0000313" key="1">
    <source>
        <dbReference type="EMBL" id="EGG10637.1"/>
    </source>
</evidence>
<gene>
    <name evidence="1" type="ORF">MELLADRAFT_93682</name>
</gene>
<dbReference type="Proteomes" id="UP000001072">
    <property type="component" value="Unassembled WGS sequence"/>
</dbReference>
<accession>F4RA33</accession>
<dbReference type="EMBL" id="GL883094">
    <property type="protein sequence ID" value="EGG10637.1"/>
    <property type="molecule type" value="Genomic_DNA"/>
</dbReference>
<dbReference type="VEuPathDB" id="FungiDB:MELLADRAFT_93682"/>
<sequence>MLFKSLLAFSSCVGSDVNLTALQLSRLNLCFQNNINLSTRNLQVNQQSGFSLVCDRLQVLQQKTDSCRQEITEGHTDLRTSIAKLDQLRQEYSAALQPVSGNCLSSPCSGSQNDVLRFKSSVASCLQSLNSVVSYMSMHFSGSFELSCKPIFSNLWATLQPVFASAQSIGTDLKSFLSGLNLNYDAFSKLDFGISSVFQHSSSGSISIGQGVSSGAGSIPPGPASGAGAGFQGGAGISSGQGVSVGSGHSAGEVSGQAGGAAAGSIPGSISVNGGGAISGAADASSNGRVGITLGQGAGVSAGQGAIVSSGQAPGPISGYGSGGSALSMGGPGPASSYGSGGEGAGIMGGQILGAGDISGYGAGADGAGSTVQVGINAGYGASAEAGYNIGGDPGFDLGGGVNLAGNPALGPGGIGGITISQYRA</sequence>
<dbReference type="RefSeq" id="XP_007406106.1">
    <property type="nucleotide sequence ID" value="XM_007406044.1"/>
</dbReference>
<reference evidence="2" key="1">
    <citation type="journal article" date="2011" name="Proc. Natl. Acad. Sci. U.S.A.">
        <title>Obligate biotrophy features unraveled by the genomic analysis of rust fungi.</title>
        <authorList>
            <person name="Duplessis S."/>
            <person name="Cuomo C.A."/>
            <person name="Lin Y.-C."/>
            <person name="Aerts A."/>
            <person name="Tisserant E."/>
            <person name="Veneault-Fourrey C."/>
            <person name="Joly D.L."/>
            <person name="Hacquard S."/>
            <person name="Amselem J."/>
            <person name="Cantarel B.L."/>
            <person name="Chiu R."/>
            <person name="Coutinho P.M."/>
            <person name="Feau N."/>
            <person name="Field M."/>
            <person name="Frey P."/>
            <person name="Gelhaye E."/>
            <person name="Goldberg J."/>
            <person name="Grabherr M.G."/>
            <person name="Kodira C.D."/>
            <person name="Kohler A."/>
            <person name="Kuees U."/>
            <person name="Lindquist E.A."/>
            <person name="Lucas S.M."/>
            <person name="Mago R."/>
            <person name="Mauceli E."/>
            <person name="Morin E."/>
            <person name="Murat C."/>
            <person name="Pangilinan J.L."/>
            <person name="Park R."/>
            <person name="Pearson M."/>
            <person name="Quesneville H."/>
            <person name="Rouhier N."/>
            <person name="Sakthikumar S."/>
            <person name="Salamov A.A."/>
            <person name="Schmutz J."/>
            <person name="Selles B."/>
            <person name="Shapiro H."/>
            <person name="Tanguay P."/>
            <person name="Tuskan G.A."/>
            <person name="Henrissat B."/>
            <person name="Van de Peer Y."/>
            <person name="Rouze P."/>
            <person name="Ellis J.G."/>
            <person name="Dodds P.N."/>
            <person name="Schein J.E."/>
            <person name="Zhong S."/>
            <person name="Hamelin R.C."/>
            <person name="Grigoriev I.V."/>
            <person name="Szabo L.J."/>
            <person name="Martin F."/>
        </authorList>
    </citation>
    <scope>NUCLEOTIDE SEQUENCE [LARGE SCALE GENOMIC DNA]</scope>
    <source>
        <strain evidence="2">98AG31 / pathotype 3-4-7</strain>
    </source>
</reference>
<name>F4RA33_MELLP</name>
<protein>
    <submittedName>
        <fullName evidence="1">Uncharacterized protein</fullName>
    </submittedName>
</protein>
<dbReference type="OrthoDB" id="10485232at2759"/>
<dbReference type="HOGENOM" id="CLU_645699_0_0_1"/>
<proteinExistence type="predicted"/>
<dbReference type="GeneID" id="18936656"/>
<organism evidence="2">
    <name type="scientific">Melampsora larici-populina (strain 98AG31 / pathotype 3-4-7)</name>
    <name type="common">Poplar leaf rust fungus</name>
    <dbReference type="NCBI Taxonomy" id="747676"/>
    <lineage>
        <taxon>Eukaryota</taxon>
        <taxon>Fungi</taxon>
        <taxon>Dikarya</taxon>
        <taxon>Basidiomycota</taxon>
        <taxon>Pucciniomycotina</taxon>
        <taxon>Pucciniomycetes</taxon>
        <taxon>Pucciniales</taxon>
        <taxon>Melampsoraceae</taxon>
        <taxon>Melampsora</taxon>
    </lineage>
</organism>